<protein>
    <recommendedName>
        <fullName evidence="6">Pre-mRNA-splicing factor CWC24</fullName>
    </recommendedName>
</protein>
<comment type="subunit">
    <text evidence="6">Associated with the spliceosome.</text>
</comment>
<dbReference type="Pfam" id="PF00642">
    <property type="entry name" value="zf-CCCH"/>
    <property type="match status" value="1"/>
</dbReference>
<feature type="compositionally biased region" description="Basic and acidic residues" evidence="7">
    <location>
        <begin position="275"/>
        <end position="286"/>
    </location>
</feature>
<dbReference type="VEuPathDB" id="FungiDB:DNF11_0072"/>
<dbReference type="SMART" id="SM00184">
    <property type="entry name" value="RING"/>
    <property type="match status" value="1"/>
</dbReference>
<evidence type="ECO:0000256" key="5">
    <source>
        <dbReference type="PROSITE-ProRule" id="PRU00723"/>
    </source>
</evidence>
<keyword evidence="6" id="KW-0508">mRNA splicing</keyword>
<dbReference type="InterPro" id="IPR036855">
    <property type="entry name" value="Znf_CCCH_sf"/>
</dbReference>
<dbReference type="CDD" id="cd16539">
    <property type="entry name" value="RING-HC_RNF113A_B"/>
    <property type="match status" value="1"/>
</dbReference>
<comment type="similarity">
    <text evidence="1 6">Belongs to the CWC24 family.</text>
</comment>
<sequence length="310" mass="34296">MGEEVVFKKRPRAGLRDVRKRVAEDDKDDATSSVVTKKTKGERDAAAAASLVPDRFGETTVHATERANDSATNANANREDATRGADWDVAEEMQYFHETTQAPKTNDDGTYRGMAHYAKYTQERDDGTSAKWKAKGPMKAPANVRTVTVVDYQPDICKDYKETGYCGFGDTCKFLHDRSDYLAGWQMNSMGEAADARAGSYGADLEDDDDKEEDIPFACLLCREPFTDPIVTLCGHYFCAKCAIARFTKTPKCFACGAKTHGLFNSATKIIERMNKRQSDKAEARAERRRMHGLDNDDSAITIDGVSSGT</sequence>
<feature type="region of interest" description="Disordered" evidence="7">
    <location>
        <begin position="18"/>
        <end position="81"/>
    </location>
</feature>
<dbReference type="Pfam" id="PF13445">
    <property type="entry name" value="zf-RING_UBOX"/>
    <property type="match status" value="1"/>
</dbReference>
<feature type="zinc finger region" description="C3H1-type" evidence="5">
    <location>
        <begin position="151"/>
        <end position="179"/>
    </location>
</feature>
<evidence type="ECO:0000259" key="8">
    <source>
        <dbReference type="PROSITE" id="PS50089"/>
    </source>
</evidence>
<evidence type="ECO:0000259" key="9">
    <source>
        <dbReference type="PROSITE" id="PS50103"/>
    </source>
</evidence>
<dbReference type="InterPro" id="IPR039971">
    <property type="entry name" value="CWC24-like"/>
</dbReference>
<comment type="subcellular location">
    <subcellularLocation>
        <location evidence="6">Nucleus</location>
    </subcellularLocation>
</comment>
<feature type="region of interest" description="Disordered" evidence="7">
    <location>
        <begin position="275"/>
        <end position="310"/>
    </location>
</feature>
<keyword evidence="3 5" id="KW-0863">Zinc-finger</keyword>
<dbReference type="SMART" id="SM00356">
    <property type="entry name" value="ZnF_C3H1"/>
    <property type="match status" value="1"/>
</dbReference>
<dbReference type="GO" id="GO:0008270">
    <property type="term" value="F:zinc ion binding"/>
    <property type="evidence" value="ECO:0007669"/>
    <property type="project" value="UniProtKB-KW"/>
</dbReference>
<dbReference type="InterPro" id="IPR001841">
    <property type="entry name" value="Znf_RING"/>
</dbReference>
<dbReference type="PANTHER" id="PTHR12930">
    <property type="entry name" value="ZINC FINGER PROTEIN 183"/>
    <property type="match status" value="1"/>
</dbReference>
<dbReference type="Gene3D" id="4.10.1000.10">
    <property type="entry name" value="Zinc finger, CCCH-type"/>
    <property type="match status" value="1"/>
</dbReference>
<dbReference type="STRING" id="425264.A0A3G2S147"/>
<keyword evidence="6" id="KW-0507">mRNA processing</keyword>
<evidence type="ECO:0000313" key="10">
    <source>
        <dbReference type="EMBL" id="AYO41022.1"/>
    </source>
</evidence>
<keyword evidence="2 5" id="KW-0479">Metal-binding</keyword>
<dbReference type="InterPro" id="IPR000571">
    <property type="entry name" value="Znf_CCCH"/>
</dbReference>
<keyword evidence="6" id="KW-0747">Spliceosome</keyword>
<dbReference type="Gene3D" id="3.30.40.10">
    <property type="entry name" value="Zinc/RING finger domain, C3HC4 (zinc finger)"/>
    <property type="match status" value="1"/>
</dbReference>
<evidence type="ECO:0000313" key="11">
    <source>
        <dbReference type="Proteomes" id="UP000269793"/>
    </source>
</evidence>
<dbReference type="GO" id="GO:0006397">
    <property type="term" value="P:mRNA processing"/>
    <property type="evidence" value="ECO:0007669"/>
    <property type="project" value="UniProtKB-KW"/>
</dbReference>
<dbReference type="InterPro" id="IPR017907">
    <property type="entry name" value="Znf_RING_CS"/>
</dbReference>
<dbReference type="EMBL" id="CP033148">
    <property type="protein sequence ID" value="AYO41022.1"/>
    <property type="molecule type" value="Genomic_DNA"/>
</dbReference>
<feature type="domain" description="RING-type" evidence="8">
    <location>
        <begin position="219"/>
        <end position="256"/>
    </location>
</feature>
<keyword evidence="4 5" id="KW-0862">Zinc</keyword>
<dbReference type="SUPFAM" id="SSF57850">
    <property type="entry name" value="RING/U-box"/>
    <property type="match status" value="1"/>
</dbReference>
<evidence type="ECO:0000256" key="3">
    <source>
        <dbReference type="ARBA" id="ARBA00022771"/>
    </source>
</evidence>
<evidence type="ECO:0000256" key="1">
    <source>
        <dbReference type="ARBA" id="ARBA00009161"/>
    </source>
</evidence>
<proteinExistence type="inferred from homology"/>
<dbReference type="AlphaFoldDB" id="A0A3G2S147"/>
<dbReference type="Proteomes" id="UP000269793">
    <property type="component" value="Chromosome I"/>
</dbReference>
<evidence type="ECO:0000256" key="7">
    <source>
        <dbReference type="SAM" id="MobiDB-lite"/>
    </source>
</evidence>
<dbReference type="GO" id="GO:0005684">
    <property type="term" value="C:U2-type spliceosomal complex"/>
    <property type="evidence" value="ECO:0007669"/>
    <property type="project" value="TreeGrafter"/>
</dbReference>
<keyword evidence="11" id="KW-1185">Reference proteome</keyword>
<evidence type="ECO:0000256" key="6">
    <source>
        <dbReference type="RuleBase" id="RU367110"/>
    </source>
</evidence>
<keyword evidence="6" id="KW-0539">Nucleus</keyword>
<dbReference type="PANTHER" id="PTHR12930:SF0">
    <property type="entry name" value="RING FINGER PROTEIN 113B"/>
    <property type="match status" value="1"/>
</dbReference>
<dbReference type="PROSITE" id="PS50103">
    <property type="entry name" value="ZF_C3H1"/>
    <property type="match status" value="1"/>
</dbReference>
<dbReference type="PROSITE" id="PS00518">
    <property type="entry name" value="ZF_RING_1"/>
    <property type="match status" value="1"/>
</dbReference>
<gene>
    <name evidence="10" type="primary">CWC24</name>
    <name evidence="10" type="ORF">DNF11_0072</name>
</gene>
<dbReference type="OrthoDB" id="25761at2759"/>
<reference evidence="10 11" key="1">
    <citation type="submission" date="2018-10" db="EMBL/GenBank/DDBJ databases">
        <title>Complete genome sequence of Malassezia restricta CBS 7877.</title>
        <authorList>
            <person name="Morand S.C."/>
            <person name="Bertignac M."/>
            <person name="Iltis A."/>
            <person name="Kolder I."/>
            <person name="Pirovano W."/>
            <person name="Jourdain R."/>
            <person name="Clavaud C."/>
        </authorList>
    </citation>
    <scope>NUCLEOTIDE SEQUENCE [LARGE SCALE GENOMIC DNA]</scope>
    <source>
        <strain evidence="10 11">CBS 7877</strain>
    </source>
</reference>
<dbReference type="InterPro" id="IPR027370">
    <property type="entry name" value="Znf-RING_euk"/>
</dbReference>
<dbReference type="InterPro" id="IPR013083">
    <property type="entry name" value="Znf_RING/FYVE/PHD"/>
</dbReference>
<name>A0A3G2S147_MALR7</name>
<dbReference type="SUPFAM" id="SSF90229">
    <property type="entry name" value="CCCH zinc finger"/>
    <property type="match status" value="1"/>
</dbReference>
<dbReference type="GO" id="GO:0034247">
    <property type="term" value="P:snoRNA splicing"/>
    <property type="evidence" value="ECO:0007669"/>
    <property type="project" value="TreeGrafter"/>
</dbReference>
<organism evidence="10 11">
    <name type="scientific">Malassezia restricta (strain ATCC 96810 / NBRC 103918 / CBS 7877)</name>
    <name type="common">Seborrheic dermatitis infection agent</name>
    <dbReference type="NCBI Taxonomy" id="425264"/>
    <lineage>
        <taxon>Eukaryota</taxon>
        <taxon>Fungi</taxon>
        <taxon>Dikarya</taxon>
        <taxon>Basidiomycota</taxon>
        <taxon>Ustilaginomycotina</taxon>
        <taxon>Malasseziomycetes</taxon>
        <taxon>Malasseziales</taxon>
        <taxon>Malasseziaceae</taxon>
        <taxon>Malassezia</taxon>
    </lineage>
</organism>
<accession>A0A3G2S147</accession>
<dbReference type="PROSITE" id="PS50089">
    <property type="entry name" value="ZF_RING_2"/>
    <property type="match status" value="1"/>
</dbReference>
<evidence type="ECO:0000256" key="2">
    <source>
        <dbReference type="ARBA" id="ARBA00022723"/>
    </source>
</evidence>
<evidence type="ECO:0000256" key="4">
    <source>
        <dbReference type="ARBA" id="ARBA00022833"/>
    </source>
</evidence>
<dbReference type="GO" id="GO:0003677">
    <property type="term" value="F:DNA binding"/>
    <property type="evidence" value="ECO:0007669"/>
    <property type="project" value="UniProtKB-UniRule"/>
</dbReference>
<comment type="function">
    <text evidence="6">Involved in pre-mRNA splicing.</text>
</comment>
<keyword evidence="6" id="KW-0238">DNA-binding</keyword>
<feature type="domain" description="C3H1-type" evidence="9">
    <location>
        <begin position="151"/>
        <end position="179"/>
    </location>
</feature>